<name>A0A7X2YXZ8_9BACL</name>
<gene>
    <name evidence="2" type="ORF">GNP95_00870</name>
</gene>
<dbReference type="EMBL" id="WNZW01000001">
    <property type="protein sequence ID" value="MUG43568.1"/>
    <property type="molecule type" value="Genomic_DNA"/>
</dbReference>
<accession>A0A7X2YXZ8</accession>
<comment type="caution">
    <text evidence="2">The sequence shown here is derived from an EMBL/GenBank/DDBJ whole genome shotgun (WGS) entry which is preliminary data.</text>
</comment>
<evidence type="ECO:0000313" key="3">
    <source>
        <dbReference type="Proteomes" id="UP000447876"/>
    </source>
</evidence>
<feature type="compositionally biased region" description="Polar residues" evidence="1">
    <location>
        <begin position="31"/>
        <end position="43"/>
    </location>
</feature>
<feature type="region of interest" description="Disordered" evidence="1">
    <location>
        <begin position="25"/>
        <end position="64"/>
    </location>
</feature>
<dbReference type="RefSeq" id="WP_155609050.1">
    <property type="nucleotide sequence ID" value="NZ_WNZW01000001.1"/>
</dbReference>
<dbReference type="PROSITE" id="PS51257">
    <property type="entry name" value="PROKAR_LIPOPROTEIN"/>
    <property type="match status" value="1"/>
</dbReference>
<organism evidence="2 3">
    <name type="scientific">Paenibacillus woosongensis</name>
    <dbReference type="NCBI Taxonomy" id="307580"/>
    <lineage>
        <taxon>Bacteria</taxon>
        <taxon>Bacillati</taxon>
        <taxon>Bacillota</taxon>
        <taxon>Bacilli</taxon>
        <taxon>Bacillales</taxon>
        <taxon>Paenibacillaceae</taxon>
        <taxon>Paenibacillus</taxon>
    </lineage>
</organism>
<protein>
    <recommendedName>
        <fullName evidence="4">Lipoprotein</fullName>
    </recommendedName>
</protein>
<dbReference type="OrthoDB" id="2677823at2"/>
<reference evidence="2 3" key="1">
    <citation type="submission" date="2019-11" db="EMBL/GenBank/DDBJ databases">
        <title>Draft genome sequences of five Paenibacillus species of dairy origin.</title>
        <authorList>
            <person name="Olajide A.M."/>
            <person name="Chen S."/>
            <person name="Lapointe G."/>
        </authorList>
    </citation>
    <scope>NUCLEOTIDE SEQUENCE [LARGE SCALE GENOMIC DNA]</scope>
    <source>
        <strain evidence="2 3">12CR55</strain>
    </source>
</reference>
<dbReference type="Proteomes" id="UP000447876">
    <property type="component" value="Unassembled WGS sequence"/>
</dbReference>
<evidence type="ECO:0000256" key="1">
    <source>
        <dbReference type="SAM" id="MobiDB-lite"/>
    </source>
</evidence>
<dbReference type="AlphaFoldDB" id="A0A7X2YXZ8"/>
<evidence type="ECO:0008006" key="4">
    <source>
        <dbReference type="Google" id="ProtNLM"/>
    </source>
</evidence>
<sequence length="227" mass="25005">MGKGWRSTLLIAVLILIASGCTGKHKPDEQSLGNGSPTNQYVSQEVPEESNEAEEKNTLEPDTATDAPRISVVVGSDVKLETSLELETAIFDGTEYTIEPYAVTFAVRTSMGDPVIEGQRIVFSSDLSGAATISYEVMENTSLDEAVAKELQDHDGSFSGEFIETTSNDGLKGKHNQYKEDSFFSGVLFYEFDRHVLRMEYHCPIAGVDAMVRIVNETMDSVRWESN</sequence>
<evidence type="ECO:0000313" key="2">
    <source>
        <dbReference type="EMBL" id="MUG43568.1"/>
    </source>
</evidence>
<proteinExistence type="predicted"/>